<evidence type="ECO:0000256" key="2">
    <source>
        <dbReference type="HAMAP-Rule" id="MF_00003"/>
    </source>
</evidence>
<dbReference type="InterPro" id="IPR015946">
    <property type="entry name" value="KH_dom-like_a/b"/>
</dbReference>
<comment type="subcellular location">
    <subcellularLocation>
        <location evidence="2">Cytoplasm</location>
    </subcellularLocation>
</comment>
<sequence>MNKKRLAAIEKEVSRVISKSLFEEVKNPKLKKAMVSVTSVRVTEDLKFADLYFSIMPVAGQTVNKNEVLEGLNEIKGFLRKRVSEELALRYTPEMRIKLDDTIEHAIKISQLLDSLKG</sequence>
<dbReference type="EMBL" id="JAVIKH010000002">
    <property type="protein sequence ID" value="MDX8335481.1"/>
    <property type="molecule type" value="Genomic_DNA"/>
</dbReference>
<dbReference type="Proteomes" id="UP001279681">
    <property type="component" value="Unassembled WGS sequence"/>
</dbReference>
<keyword evidence="4" id="KW-1185">Reference proteome</keyword>
<dbReference type="InterPro" id="IPR023799">
    <property type="entry name" value="RbfA_dom_sf"/>
</dbReference>
<comment type="subunit">
    <text evidence="2">Monomer. Binds 30S ribosomal subunits, but not 50S ribosomal subunits or 70S ribosomes.</text>
</comment>
<comment type="function">
    <text evidence="2">One of several proteins that assist in the late maturation steps of the functional core of the 30S ribosomal subunit. Associates with free 30S ribosomal subunits (but not with 30S subunits that are part of 70S ribosomes or polysomes). Required for efficient processing of 16S rRNA. May interact with the 5'-terminal helix region of 16S rRNA.</text>
</comment>
<dbReference type="HAMAP" id="MF_00003">
    <property type="entry name" value="RbfA"/>
    <property type="match status" value="1"/>
</dbReference>
<dbReference type="Pfam" id="PF02033">
    <property type="entry name" value="RBFA"/>
    <property type="match status" value="1"/>
</dbReference>
<protein>
    <recommendedName>
        <fullName evidence="2">Ribosome-binding factor A</fullName>
    </recommendedName>
</protein>
<gene>
    <name evidence="2 3" type="primary">rbfA</name>
    <name evidence="3" type="ORF">RFV38_03035</name>
</gene>
<comment type="similarity">
    <text evidence="2">Belongs to the RbfA family.</text>
</comment>
<dbReference type="InterPro" id="IPR000238">
    <property type="entry name" value="RbfA"/>
</dbReference>
<dbReference type="Gene3D" id="3.30.300.20">
    <property type="match status" value="1"/>
</dbReference>
<dbReference type="PANTHER" id="PTHR33515:SF1">
    <property type="entry name" value="RIBOSOME-BINDING FACTOR A, CHLOROPLASTIC-RELATED"/>
    <property type="match status" value="1"/>
</dbReference>
<evidence type="ECO:0000256" key="1">
    <source>
        <dbReference type="ARBA" id="ARBA00022517"/>
    </source>
</evidence>
<keyword evidence="1 2" id="KW-0690">Ribosome biogenesis</keyword>
<comment type="caution">
    <text evidence="3">The sequence shown here is derived from an EMBL/GenBank/DDBJ whole genome shotgun (WGS) entry which is preliminary data.</text>
</comment>
<accession>A0ABU4WA78</accession>
<dbReference type="PANTHER" id="PTHR33515">
    <property type="entry name" value="RIBOSOME-BINDING FACTOR A, CHLOROPLASTIC-RELATED"/>
    <property type="match status" value="1"/>
</dbReference>
<organism evidence="3 4">
    <name type="scientific">Candidatus Cetobacterium colombiensis</name>
    <dbReference type="NCBI Taxonomy" id="3073100"/>
    <lineage>
        <taxon>Bacteria</taxon>
        <taxon>Fusobacteriati</taxon>
        <taxon>Fusobacteriota</taxon>
        <taxon>Fusobacteriia</taxon>
        <taxon>Fusobacteriales</taxon>
        <taxon>Fusobacteriaceae</taxon>
        <taxon>Cetobacterium</taxon>
    </lineage>
</organism>
<dbReference type="PROSITE" id="PS01319">
    <property type="entry name" value="RBFA"/>
    <property type="match status" value="1"/>
</dbReference>
<evidence type="ECO:0000313" key="4">
    <source>
        <dbReference type="Proteomes" id="UP001279681"/>
    </source>
</evidence>
<dbReference type="SUPFAM" id="SSF89919">
    <property type="entry name" value="Ribosome-binding factor A, RbfA"/>
    <property type="match status" value="1"/>
</dbReference>
<keyword evidence="2" id="KW-0963">Cytoplasm</keyword>
<dbReference type="RefSeq" id="WP_320312881.1">
    <property type="nucleotide sequence ID" value="NZ_JAVIKH010000002.1"/>
</dbReference>
<name>A0ABU4WA78_9FUSO</name>
<dbReference type="NCBIfam" id="TIGR00082">
    <property type="entry name" value="rbfA"/>
    <property type="match status" value="1"/>
</dbReference>
<dbReference type="InterPro" id="IPR020053">
    <property type="entry name" value="Ribosome-bd_factorA_CS"/>
</dbReference>
<proteinExistence type="inferred from homology"/>
<evidence type="ECO:0000313" key="3">
    <source>
        <dbReference type="EMBL" id="MDX8335481.1"/>
    </source>
</evidence>
<reference evidence="4" key="1">
    <citation type="submission" date="2023-07" db="EMBL/GenBank/DDBJ databases">
        <authorList>
            <person name="Colorado M.A."/>
            <person name="Villamil L.M."/>
            <person name="Melo J.F."/>
            <person name="Rodriguez J.A."/>
            <person name="Ruiz R.Y."/>
        </authorList>
    </citation>
    <scope>NUCLEOTIDE SEQUENCE [LARGE SCALE GENOMIC DNA]</scope>
    <source>
        <strain evidence="4">C33</strain>
    </source>
</reference>